<keyword evidence="3 6" id="KW-0378">Hydrolase</keyword>
<organism evidence="6 7">
    <name type="scientific">Planobispora takensis</name>
    <dbReference type="NCBI Taxonomy" id="1367882"/>
    <lineage>
        <taxon>Bacteria</taxon>
        <taxon>Bacillati</taxon>
        <taxon>Actinomycetota</taxon>
        <taxon>Actinomycetes</taxon>
        <taxon>Streptosporangiales</taxon>
        <taxon>Streptosporangiaceae</taxon>
        <taxon>Planobispora</taxon>
    </lineage>
</organism>
<gene>
    <name evidence="6" type="ORF">Pta02_28300</name>
</gene>
<feature type="domain" description="Epoxide hydrolase N-terminal" evidence="5">
    <location>
        <begin position="14"/>
        <end position="119"/>
    </location>
</feature>
<evidence type="ECO:0000313" key="7">
    <source>
        <dbReference type="Proteomes" id="UP000634476"/>
    </source>
</evidence>
<dbReference type="GO" id="GO:0097176">
    <property type="term" value="P:epoxide metabolic process"/>
    <property type="evidence" value="ECO:0007669"/>
    <property type="project" value="TreeGrafter"/>
</dbReference>
<reference evidence="6" key="1">
    <citation type="submission" date="2021-01" db="EMBL/GenBank/DDBJ databases">
        <title>Whole genome shotgun sequence of Planobispora takensis NBRC 109077.</title>
        <authorList>
            <person name="Komaki H."/>
            <person name="Tamura T."/>
        </authorList>
    </citation>
    <scope>NUCLEOTIDE SEQUENCE</scope>
    <source>
        <strain evidence="6">NBRC 109077</strain>
    </source>
</reference>
<dbReference type="SUPFAM" id="SSF53474">
    <property type="entry name" value="alpha/beta-Hydrolases"/>
    <property type="match status" value="1"/>
</dbReference>
<feature type="active site" description="Proton acceptor" evidence="4">
    <location>
        <position position="380"/>
    </location>
</feature>
<dbReference type="InterPro" id="IPR010497">
    <property type="entry name" value="Epoxide_hydro_N"/>
</dbReference>
<dbReference type="PIRSF" id="PIRSF001112">
    <property type="entry name" value="Epoxide_hydrolase"/>
    <property type="match status" value="1"/>
</dbReference>
<evidence type="ECO:0000313" key="6">
    <source>
        <dbReference type="EMBL" id="GII00822.1"/>
    </source>
</evidence>
<evidence type="ECO:0000256" key="2">
    <source>
        <dbReference type="ARBA" id="ARBA00022797"/>
    </source>
</evidence>
<dbReference type="Proteomes" id="UP000634476">
    <property type="component" value="Unassembled WGS sequence"/>
</dbReference>
<dbReference type="PANTHER" id="PTHR21661">
    <property type="entry name" value="EPOXIDE HYDROLASE 1-RELATED"/>
    <property type="match status" value="1"/>
</dbReference>
<name>A0A8J3SX88_9ACTN</name>
<keyword evidence="2" id="KW-0058">Aromatic hydrocarbons catabolism</keyword>
<dbReference type="Pfam" id="PF06441">
    <property type="entry name" value="EHN"/>
    <property type="match status" value="1"/>
</dbReference>
<dbReference type="EMBL" id="BOOK01000018">
    <property type="protein sequence ID" value="GII00822.1"/>
    <property type="molecule type" value="Genomic_DNA"/>
</dbReference>
<evidence type="ECO:0000256" key="4">
    <source>
        <dbReference type="PIRSR" id="PIRSR001112-1"/>
    </source>
</evidence>
<dbReference type="Gene3D" id="3.40.50.1820">
    <property type="entry name" value="alpha/beta hydrolase"/>
    <property type="match status" value="1"/>
</dbReference>
<evidence type="ECO:0000256" key="1">
    <source>
        <dbReference type="ARBA" id="ARBA00010088"/>
    </source>
</evidence>
<dbReference type="GO" id="GO:0004301">
    <property type="term" value="F:epoxide hydrolase activity"/>
    <property type="evidence" value="ECO:0007669"/>
    <property type="project" value="TreeGrafter"/>
</dbReference>
<comment type="similarity">
    <text evidence="1">Belongs to the peptidase S33 family.</text>
</comment>
<evidence type="ECO:0000259" key="5">
    <source>
        <dbReference type="Pfam" id="PF06441"/>
    </source>
</evidence>
<dbReference type="AlphaFoldDB" id="A0A8J3SX88"/>
<dbReference type="InterPro" id="IPR016292">
    <property type="entry name" value="Epoxide_hydrolase"/>
</dbReference>
<evidence type="ECO:0000256" key="3">
    <source>
        <dbReference type="ARBA" id="ARBA00022801"/>
    </source>
</evidence>
<feature type="active site" description="Proton donor" evidence="4">
    <location>
        <position position="321"/>
    </location>
</feature>
<feature type="active site" description="Nucleophile" evidence="4">
    <location>
        <position position="189"/>
    </location>
</feature>
<comment type="caution">
    <text evidence="6">The sequence shown here is derived from an EMBL/GenBank/DDBJ whole genome shotgun (WGS) entry which is preliminary data.</text>
</comment>
<sequence>MASSVPGMSDDTEIRPFRVAIPQADLDDLKDRLARTRWPQGPAGTGWSRGVPPDYLKGLAERWAHGFDWREREAELNAIPQFVTAVDGQDIHFLHVRSPEPDALPLLLTHGWPSSPVEFLKVLGPLSDPRAHGGDPADAFHLVVPSLPGYGFSTPVRQAGWGNLFRVAGAWAELMRRLDYGRYAVQGTDVGSGVAMMLSMIDAERVAGVHVTGTTAAMPFGPPVELDALSGTDRERGERFNAFRAEGAGYLHVQATRPQTLAYALNDSPVGQLAWIVEKFQEWTDPAAKLPEEAVDLDHLLTAVSVFWFTGSGASSAHATYEGMQAWREMAARHGEEPPGGERQGPPTGVAVFAGDTGIRSLMDPQGRIEHWSEYDRGGHFPAMETPGLLTGDIRAFFRRHR</sequence>
<keyword evidence="7" id="KW-1185">Reference proteome</keyword>
<protein>
    <submittedName>
        <fullName evidence="6">Microsomal epoxide hydrolase</fullName>
    </submittedName>
</protein>
<dbReference type="InterPro" id="IPR029058">
    <property type="entry name" value="AB_hydrolase_fold"/>
</dbReference>
<proteinExistence type="inferred from homology"/>
<dbReference type="PANTHER" id="PTHR21661:SF35">
    <property type="entry name" value="EPOXIDE HYDROLASE"/>
    <property type="match status" value="1"/>
</dbReference>
<accession>A0A8J3SX88</accession>